<dbReference type="SUPFAM" id="SSF55248">
    <property type="entry name" value="PCD-like"/>
    <property type="match status" value="1"/>
</dbReference>
<comment type="catalytic activity">
    <reaction evidence="1 4">
        <text>(4aS,6R)-4a-hydroxy-L-erythro-5,6,7,8-tetrahydrobiopterin = (6R)-L-erythro-6,7-dihydrobiopterin + H2O</text>
        <dbReference type="Rhea" id="RHEA:11920"/>
        <dbReference type="ChEBI" id="CHEBI:15377"/>
        <dbReference type="ChEBI" id="CHEBI:15642"/>
        <dbReference type="ChEBI" id="CHEBI:43120"/>
        <dbReference type="EC" id="4.2.1.96"/>
    </reaction>
</comment>
<dbReference type="HAMAP" id="MF_00434">
    <property type="entry name" value="Pterin_4_alpha"/>
    <property type="match status" value="1"/>
</dbReference>
<gene>
    <name evidence="5" type="ORF">RM533_07075</name>
</gene>
<dbReference type="PANTHER" id="PTHR12599">
    <property type="entry name" value="PTERIN-4-ALPHA-CARBINOLAMINE DEHYDRATASE"/>
    <property type="match status" value="1"/>
</dbReference>
<protein>
    <recommendedName>
        <fullName evidence="4">Putative pterin-4-alpha-carbinolamine dehydratase</fullName>
        <shortName evidence="4">PHS</shortName>
        <ecNumber evidence="4">4.2.1.96</ecNumber>
    </recommendedName>
    <alternativeName>
        <fullName evidence="4">4-alpha-hydroxy-tetrahydropterin dehydratase</fullName>
    </alternativeName>
    <alternativeName>
        <fullName evidence="4">Pterin carbinolamine dehydratase</fullName>
        <shortName evidence="4">PCD</shortName>
    </alternativeName>
</protein>
<evidence type="ECO:0000313" key="6">
    <source>
        <dbReference type="Proteomes" id="UP001259803"/>
    </source>
</evidence>
<dbReference type="PANTHER" id="PTHR12599:SF0">
    <property type="entry name" value="PTERIN-4-ALPHA-CARBINOLAMINE DEHYDRATASE"/>
    <property type="match status" value="1"/>
</dbReference>
<dbReference type="Pfam" id="PF01329">
    <property type="entry name" value="Pterin_4a"/>
    <property type="match status" value="1"/>
</dbReference>
<evidence type="ECO:0000256" key="3">
    <source>
        <dbReference type="ARBA" id="ARBA00023239"/>
    </source>
</evidence>
<dbReference type="RefSeq" id="WP_311340526.1">
    <property type="nucleotide sequence ID" value="NZ_JAVRHS010000004.1"/>
</dbReference>
<proteinExistence type="inferred from homology"/>
<keyword evidence="6" id="KW-1185">Reference proteome</keyword>
<evidence type="ECO:0000256" key="1">
    <source>
        <dbReference type="ARBA" id="ARBA00001554"/>
    </source>
</evidence>
<dbReference type="GO" id="GO:0008124">
    <property type="term" value="F:4-alpha-hydroxytetrahydrobiopterin dehydratase activity"/>
    <property type="evidence" value="ECO:0007669"/>
    <property type="project" value="UniProtKB-EC"/>
</dbReference>
<reference evidence="5 6" key="1">
    <citation type="submission" date="2023-09" db="EMBL/GenBank/DDBJ databases">
        <authorList>
            <person name="Rey-Velasco X."/>
        </authorList>
    </citation>
    <scope>NUCLEOTIDE SEQUENCE [LARGE SCALE GENOMIC DNA]</scope>
    <source>
        <strain evidence="5 6">F390</strain>
    </source>
</reference>
<evidence type="ECO:0000313" key="5">
    <source>
        <dbReference type="EMBL" id="MDT0575945.1"/>
    </source>
</evidence>
<dbReference type="EMBL" id="JAVRHS010000004">
    <property type="protein sequence ID" value="MDT0575945.1"/>
    <property type="molecule type" value="Genomic_DNA"/>
</dbReference>
<dbReference type="InterPro" id="IPR001533">
    <property type="entry name" value="Pterin_deHydtase"/>
</dbReference>
<dbReference type="EC" id="4.2.1.96" evidence="4"/>
<dbReference type="NCBIfam" id="NF002018">
    <property type="entry name" value="PRK00823.1-3"/>
    <property type="match status" value="1"/>
</dbReference>
<dbReference type="InterPro" id="IPR036428">
    <property type="entry name" value="PCD_sf"/>
</dbReference>
<sequence>MSSSAIKPLEKPALHDALAKLPLWTHDADRQALYRKIVFTDFAEALAAMVRIGFAAEQADHHPEWANVYNRLEIWLTTHDAGGVSTRDIKLAQQIDATIGES</sequence>
<keyword evidence="3 4" id="KW-0456">Lyase</keyword>
<comment type="caution">
    <text evidence="5">The sequence shown here is derived from an EMBL/GenBank/DDBJ whole genome shotgun (WGS) entry which is preliminary data.</text>
</comment>
<comment type="similarity">
    <text evidence="2 4">Belongs to the pterin-4-alpha-carbinolamine dehydratase family.</text>
</comment>
<organism evidence="5 6">
    <name type="scientific">Croceicoccus esteveae</name>
    <dbReference type="NCBI Taxonomy" id="3075597"/>
    <lineage>
        <taxon>Bacteria</taxon>
        <taxon>Pseudomonadati</taxon>
        <taxon>Pseudomonadota</taxon>
        <taxon>Alphaproteobacteria</taxon>
        <taxon>Sphingomonadales</taxon>
        <taxon>Erythrobacteraceae</taxon>
        <taxon>Croceicoccus</taxon>
    </lineage>
</organism>
<accession>A0ABU2ZH74</accession>
<evidence type="ECO:0000256" key="4">
    <source>
        <dbReference type="HAMAP-Rule" id="MF_00434"/>
    </source>
</evidence>
<name>A0ABU2ZH74_9SPHN</name>
<evidence type="ECO:0000256" key="2">
    <source>
        <dbReference type="ARBA" id="ARBA00006472"/>
    </source>
</evidence>
<dbReference type="Proteomes" id="UP001259803">
    <property type="component" value="Unassembled WGS sequence"/>
</dbReference>
<dbReference type="Gene3D" id="3.30.1360.20">
    <property type="entry name" value="Transcriptional coactivator/pterin dehydratase"/>
    <property type="match status" value="1"/>
</dbReference>